<evidence type="ECO:0000256" key="2">
    <source>
        <dbReference type="ARBA" id="ARBA00022692"/>
    </source>
</evidence>
<dbReference type="InterPro" id="IPR001190">
    <property type="entry name" value="SRCR"/>
</dbReference>
<dbReference type="PROSITE" id="PS00420">
    <property type="entry name" value="SRCR_1"/>
    <property type="match status" value="1"/>
</dbReference>
<feature type="disulfide bond" evidence="9">
    <location>
        <begin position="276"/>
        <end position="337"/>
    </location>
</feature>
<dbReference type="SUPFAM" id="SSF56487">
    <property type="entry name" value="SRCR-like"/>
    <property type="match status" value="4"/>
</dbReference>
<evidence type="ECO:0000256" key="10">
    <source>
        <dbReference type="SAM" id="MobiDB-lite"/>
    </source>
</evidence>
<dbReference type="GO" id="GO:0016020">
    <property type="term" value="C:membrane"/>
    <property type="evidence" value="ECO:0007669"/>
    <property type="project" value="UniProtKB-SubCell"/>
</dbReference>
<evidence type="ECO:0000259" key="11">
    <source>
        <dbReference type="PROSITE" id="PS50287"/>
    </source>
</evidence>
<evidence type="ECO:0000313" key="12">
    <source>
        <dbReference type="Ensembl" id="ENSCUSP00005027503.1"/>
    </source>
</evidence>
<feature type="domain" description="SRCR" evidence="11">
    <location>
        <begin position="236"/>
        <end position="338"/>
    </location>
</feature>
<feature type="disulfide bond" evidence="9">
    <location>
        <begin position="490"/>
        <end position="551"/>
    </location>
</feature>
<feature type="disulfide bond" evidence="9">
    <location>
        <begin position="477"/>
        <end position="541"/>
    </location>
</feature>
<protein>
    <recommendedName>
        <fullName evidence="11">SRCR domain-containing protein</fullName>
    </recommendedName>
</protein>
<dbReference type="FunFam" id="3.10.250.10:FF:000002">
    <property type="entry name" value="Scavenger receptor cysteine-rich type 1 protein M130"/>
    <property type="match status" value="1"/>
</dbReference>
<evidence type="ECO:0000256" key="3">
    <source>
        <dbReference type="ARBA" id="ARBA00022729"/>
    </source>
</evidence>
<dbReference type="FunFam" id="3.10.250.10:FF:000004">
    <property type="entry name" value="Scavenger receptor cysteine-rich type 1 protein M130"/>
    <property type="match status" value="1"/>
</dbReference>
<feature type="domain" description="SRCR" evidence="11">
    <location>
        <begin position="25"/>
        <end position="81"/>
    </location>
</feature>
<dbReference type="PROSITE" id="PS50287">
    <property type="entry name" value="SRCR_2"/>
    <property type="match status" value="4"/>
</dbReference>
<keyword evidence="4" id="KW-0677">Repeat</keyword>
<keyword evidence="3" id="KW-0732">Signal</keyword>
<feature type="domain" description="SRCR" evidence="11">
    <location>
        <begin position="452"/>
        <end position="552"/>
    </location>
</feature>
<feature type="region of interest" description="Disordered" evidence="10">
    <location>
        <begin position="1"/>
        <end position="23"/>
    </location>
</feature>
<dbReference type="Ensembl" id="ENSCUST00005028461.1">
    <property type="protein sequence ID" value="ENSCUSP00005027503.1"/>
    <property type="gene ID" value="ENSCUSG00005016926.1"/>
</dbReference>
<evidence type="ECO:0000256" key="4">
    <source>
        <dbReference type="ARBA" id="ARBA00022737"/>
    </source>
</evidence>
<dbReference type="InterPro" id="IPR036772">
    <property type="entry name" value="SRCR-like_dom_sf"/>
</dbReference>
<dbReference type="GO" id="GO:0005737">
    <property type="term" value="C:cytoplasm"/>
    <property type="evidence" value="ECO:0007669"/>
    <property type="project" value="UniProtKB-ARBA"/>
</dbReference>
<evidence type="ECO:0000256" key="8">
    <source>
        <dbReference type="ARBA" id="ARBA00023180"/>
    </source>
</evidence>
<reference evidence="12" key="1">
    <citation type="submission" date="2020-10" db="EMBL/GenBank/DDBJ databases">
        <title>Catharus ustulatus (Swainson's thrush) genome, bCatUst1, primary haplotype v2.</title>
        <authorList>
            <person name="Delmore K."/>
            <person name="Vafadar M."/>
            <person name="Formenti G."/>
            <person name="Chow W."/>
            <person name="Pelan S."/>
            <person name="Howe K."/>
            <person name="Rhie A."/>
            <person name="Mountcastle J."/>
            <person name="Haase B."/>
            <person name="Fedrigo O."/>
            <person name="Jarvis E.D."/>
        </authorList>
    </citation>
    <scope>NUCLEOTIDE SEQUENCE [LARGE SCALE GENOMIC DNA]</scope>
</reference>
<feature type="disulfide bond" evidence="9">
    <location>
        <begin position="307"/>
        <end position="317"/>
    </location>
</feature>
<dbReference type="FunFam" id="3.10.250.10:FF:000016">
    <property type="entry name" value="Scavenger receptor cysteine-rich protein type 12"/>
    <property type="match status" value="2"/>
</dbReference>
<feature type="domain" description="SRCR" evidence="11">
    <location>
        <begin position="131"/>
        <end position="231"/>
    </location>
</feature>
<keyword evidence="2" id="KW-0812">Transmembrane</keyword>
<comment type="caution">
    <text evidence="9">Lacks conserved residue(s) required for the propagation of feature annotation.</text>
</comment>
<feature type="disulfide bond" evidence="9">
    <location>
        <begin position="156"/>
        <end position="220"/>
    </location>
</feature>
<keyword evidence="8" id="KW-0325">Glycoprotein</keyword>
<feature type="region of interest" description="Disordered" evidence="10">
    <location>
        <begin position="383"/>
        <end position="406"/>
    </location>
</feature>
<accession>A0A8C3VA93</accession>
<organism evidence="12 13">
    <name type="scientific">Catharus ustulatus</name>
    <name type="common">Russet-backed thrush</name>
    <name type="synonym">Hylocichla ustulatus</name>
    <dbReference type="NCBI Taxonomy" id="91951"/>
    <lineage>
        <taxon>Eukaryota</taxon>
        <taxon>Metazoa</taxon>
        <taxon>Chordata</taxon>
        <taxon>Craniata</taxon>
        <taxon>Vertebrata</taxon>
        <taxon>Euteleostomi</taxon>
        <taxon>Archelosauria</taxon>
        <taxon>Archosauria</taxon>
        <taxon>Dinosauria</taxon>
        <taxon>Saurischia</taxon>
        <taxon>Theropoda</taxon>
        <taxon>Coelurosauria</taxon>
        <taxon>Aves</taxon>
        <taxon>Neognathae</taxon>
        <taxon>Neoaves</taxon>
        <taxon>Telluraves</taxon>
        <taxon>Australaves</taxon>
        <taxon>Passeriformes</taxon>
        <taxon>Turdidae</taxon>
        <taxon>Catharus</taxon>
    </lineage>
</organism>
<keyword evidence="6" id="KW-0472">Membrane</keyword>
<dbReference type="PANTHER" id="PTHR19331:SF487">
    <property type="entry name" value="SOLUBLE SCAVENGER RECEPTOR CYSTEINE-RICH DOMAIN-CONTAINING PROTEIN SSC5D"/>
    <property type="match status" value="1"/>
</dbReference>
<sequence length="565" mass="58340">RGRGSRAPSSHPQPGPSVPAGSRRVRLVGSSGRCAGRVEVYSGGSWSSVCQEGWDLQDAAVVCRELGCGRALEAPSSARFGGERECGRGVGAGAVCSGQWRAAPEQGPAEAAGGWWPCRDPAAPLAEQISVRLAGGRGRCRGSLEVSYNGTWGRVCSNGTSTGTAGTVCRQLGCGERGWLSADTAQPRGAGTGPLWPYMAECSGSEESLWECGRSEERECGRGVGAGAVCSEQISLRLVGGGGRCAGRVEVKHDGEWGSVCVFDFDRKALWASVVCRQLGCGRVARASSYAPFGQGTGRIWLQPYFCNGTENGLEECQHFGWGRHFCDPGWHAGVTCTGEGTRWPCWDSRVVLEHPGRPRSCAGSWAAESRSPWPAVAGLGRHRHRSGTAASSAMAPSPSSVPVPGVRPRARAAAAVPASSAPVSAGNTGGSWAPCSIPALTALPATAYTGFRLGNGSSGCSGRVEVAVRGTWGSVCASEWDLPDAHVLCRHLGCGRALSVPPGGSFGSGEGPLRPDTFGCSGSERHPGQCPVTVLGKAPCAPGNAAAVNCSGLYDISRRSGKGF</sequence>
<reference evidence="12" key="2">
    <citation type="submission" date="2025-08" db="UniProtKB">
        <authorList>
            <consortium name="Ensembl"/>
        </authorList>
    </citation>
    <scope>IDENTIFICATION</scope>
</reference>
<evidence type="ECO:0000256" key="7">
    <source>
        <dbReference type="ARBA" id="ARBA00023157"/>
    </source>
</evidence>
<evidence type="ECO:0000256" key="6">
    <source>
        <dbReference type="ARBA" id="ARBA00023136"/>
    </source>
</evidence>
<proteinExistence type="predicted"/>
<evidence type="ECO:0000256" key="9">
    <source>
        <dbReference type="PROSITE-ProRule" id="PRU00196"/>
    </source>
</evidence>
<keyword evidence="7 9" id="KW-1015">Disulfide bond</keyword>
<comment type="subcellular location">
    <subcellularLocation>
        <location evidence="1">Membrane</location>
        <topology evidence="1">Single-pass membrane protein</topology>
    </subcellularLocation>
</comment>
<dbReference type="Pfam" id="PF00530">
    <property type="entry name" value="SRCR"/>
    <property type="match status" value="4"/>
</dbReference>
<dbReference type="SMART" id="SM00202">
    <property type="entry name" value="SR"/>
    <property type="match status" value="4"/>
</dbReference>
<dbReference type="PANTHER" id="PTHR19331">
    <property type="entry name" value="SCAVENGER RECEPTOR DOMAIN-CONTAINING"/>
    <property type="match status" value="1"/>
</dbReference>
<evidence type="ECO:0000313" key="13">
    <source>
        <dbReference type="Proteomes" id="UP000694563"/>
    </source>
</evidence>
<feature type="compositionally biased region" description="Low complexity" evidence="10">
    <location>
        <begin position="390"/>
        <end position="406"/>
    </location>
</feature>
<evidence type="ECO:0000256" key="1">
    <source>
        <dbReference type="ARBA" id="ARBA00004167"/>
    </source>
</evidence>
<reference evidence="12" key="3">
    <citation type="submission" date="2025-09" db="UniProtKB">
        <authorList>
            <consortium name="Ensembl"/>
        </authorList>
    </citation>
    <scope>IDENTIFICATION</scope>
</reference>
<dbReference type="Gene3D" id="3.10.250.10">
    <property type="entry name" value="SRCR-like domain"/>
    <property type="match status" value="4"/>
</dbReference>
<name>A0A8C3VA93_CATUS</name>
<evidence type="ECO:0000256" key="5">
    <source>
        <dbReference type="ARBA" id="ARBA00022989"/>
    </source>
</evidence>
<keyword evidence="5" id="KW-1133">Transmembrane helix</keyword>
<keyword evidence="13" id="KW-1185">Reference proteome</keyword>
<feature type="disulfide bond" evidence="9">
    <location>
        <begin position="169"/>
        <end position="230"/>
    </location>
</feature>
<dbReference type="AlphaFoldDB" id="A0A8C3VA93"/>
<dbReference type="Proteomes" id="UP000694563">
    <property type="component" value="Chromosome 6"/>
</dbReference>
<feature type="disulfide bond" evidence="9">
    <location>
        <begin position="202"/>
        <end position="212"/>
    </location>
</feature>
<dbReference type="PRINTS" id="PR00258">
    <property type="entry name" value="SPERACTRCPTR"/>
</dbReference>
<feature type="disulfide bond" evidence="9">
    <location>
        <begin position="521"/>
        <end position="531"/>
    </location>
</feature>